<proteinExistence type="predicted"/>
<evidence type="ECO:0000313" key="1">
    <source>
        <dbReference type="EMBL" id="NKW09844.1"/>
    </source>
</evidence>
<dbReference type="EMBL" id="JAAXZB010000001">
    <property type="protein sequence ID" value="NKW09844.1"/>
    <property type="molecule type" value="Genomic_DNA"/>
</dbReference>
<evidence type="ECO:0000313" key="2">
    <source>
        <dbReference type="Proteomes" id="UP000558475"/>
    </source>
</evidence>
<comment type="caution">
    <text evidence="1">The sequence shown here is derived from an EMBL/GenBank/DDBJ whole genome shotgun (WGS) entry which is preliminary data.</text>
</comment>
<protein>
    <submittedName>
        <fullName evidence="1">Uncharacterized protein</fullName>
    </submittedName>
</protein>
<reference evidence="1 2" key="1">
    <citation type="submission" date="2020-04" db="EMBL/GenBank/DDBJ databases">
        <title>Whole genome sequencing of clinical and environmental type strains of Ochrobactrum.</title>
        <authorList>
            <person name="Dharne M."/>
        </authorList>
    </citation>
    <scope>NUCLEOTIDE SEQUENCE [LARGE SCALE GENOMIC DNA]</scope>
    <source>
        <strain evidence="1 2">DSM 13340</strain>
    </source>
</reference>
<name>A0A7X6FQ98_9HYPH</name>
<accession>A0A7X6FQ98</accession>
<gene>
    <name evidence="1" type="ORF">HGG76_10580</name>
</gene>
<dbReference type="Proteomes" id="UP000558475">
    <property type="component" value="Unassembled WGS sequence"/>
</dbReference>
<sequence length="169" mass="18318">MTKATWAQLSAIAGTRNGQRGYVEADSGTHTDPVVGGAVPNVGIYTWSTSPAGWRWLRDDDTTEIKNNLDVISAEQSGSALLTTSDLLKEDSAELLQSKRLRAVNTWPVSSGLTGWFFAFLPDKVFRLGHISAMASFAATANNVDIKLWRRQLSDIAAATAPARRLVIV</sequence>
<organism evidence="1 2">
    <name type="scientific">Brucella tritici</name>
    <dbReference type="NCBI Taxonomy" id="94626"/>
    <lineage>
        <taxon>Bacteria</taxon>
        <taxon>Pseudomonadati</taxon>
        <taxon>Pseudomonadota</taxon>
        <taxon>Alphaproteobacteria</taxon>
        <taxon>Hyphomicrobiales</taxon>
        <taxon>Brucellaceae</taxon>
        <taxon>Brucella/Ochrobactrum group</taxon>
        <taxon>Brucella</taxon>
    </lineage>
</organism>
<dbReference type="AlphaFoldDB" id="A0A7X6FQ98"/>